<dbReference type="RefSeq" id="WP_080530853.1">
    <property type="nucleotide sequence ID" value="NZ_CP012331.1"/>
</dbReference>
<dbReference type="InterPro" id="IPR050965">
    <property type="entry name" value="UPF0336/Enoyl-CoA_hydratase"/>
</dbReference>
<dbReference type="InterPro" id="IPR003965">
    <property type="entry name" value="Fatty_acid_synthase"/>
</dbReference>
<dbReference type="EMBL" id="JAJVKT010000013">
    <property type="protein sequence ID" value="MCE7509329.1"/>
    <property type="molecule type" value="Genomic_DNA"/>
</dbReference>
<reference evidence="2" key="1">
    <citation type="submission" date="2022-01" db="EMBL/GenBank/DDBJ databases">
        <authorList>
            <person name="Karlyshev A.V."/>
            <person name="Jaspars M."/>
        </authorList>
    </citation>
    <scope>NUCLEOTIDE SEQUENCE</scope>
    <source>
        <strain evidence="2">AGSA3-2</strain>
    </source>
</reference>
<dbReference type="SUPFAM" id="SSF54637">
    <property type="entry name" value="Thioesterase/thiol ester dehydrase-isomerase"/>
    <property type="match status" value="1"/>
</dbReference>
<evidence type="ECO:0000313" key="3">
    <source>
        <dbReference type="Proteomes" id="UP001107961"/>
    </source>
</evidence>
<comment type="caution">
    <text evidence="2">The sequence shown here is derived from an EMBL/GenBank/DDBJ whole genome shotgun (WGS) entry which is preliminary data.</text>
</comment>
<dbReference type="GO" id="GO:0006633">
    <property type="term" value="P:fatty acid biosynthetic process"/>
    <property type="evidence" value="ECO:0007669"/>
    <property type="project" value="InterPro"/>
</dbReference>
<dbReference type="Gene3D" id="3.10.129.10">
    <property type="entry name" value="Hotdog Thioesterase"/>
    <property type="match status" value="1"/>
</dbReference>
<dbReference type="PANTHER" id="PTHR43437:SF3">
    <property type="entry name" value="HYDROXYACYL-THIOESTER DEHYDRATASE TYPE 2, MITOCHONDRIAL"/>
    <property type="match status" value="1"/>
</dbReference>
<sequence length="128" mass="14129">MAPNKPRLEQAVTLSQQDFDRFAEISGDHNPIHVDPQYASVTRFGATVSHGMLLFSHLRALIARSWPGATLSMQELMFPAPAYADEALTVIVEARQPDDLFTTRVVKADGSVCLEGRARIHIAEENTP</sequence>
<protein>
    <recommendedName>
        <fullName evidence="1">MaoC-like domain-containing protein</fullName>
    </recommendedName>
</protein>
<dbReference type="AlphaFoldDB" id="A0A9Q3W6B8"/>
<evidence type="ECO:0000313" key="2">
    <source>
        <dbReference type="EMBL" id="MCE7509329.1"/>
    </source>
</evidence>
<proteinExistence type="predicted"/>
<dbReference type="KEGG" id="axe:P40_08970"/>
<dbReference type="Proteomes" id="UP001107961">
    <property type="component" value="Unassembled WGS sequence"/>
</dbReference>
<evidence type="ECO:0000259" key="1">
    <source>
        <dbReference type="Pfam" id="PF01575"/>
    </source>
</evidence>
<organism evidence="2 3">
    <name type="scientific">Alloalcanivorax xenomutans</name>
    <dbReference type="NCBI Taxonomy" id="1094342"/>
    <lineage>
        <taxon>Bacteria</taxon>
        <taxon>Pseudomonadati</taxon>
        <taxon>Pseudomonadota</taxon>
        <taxon>Gammaproteobacteria</taxon>
        <taxon>Oceanospirillales</taxon>
        <taxon>Alcanivoracaceae</taxon>
        <taxon>Alloalcanivorax</taxon>
    </lineage>
</organism>
<accession>A0A9Q3W6B8</accession>
<feature type="domain" description="MaoC-like" evidence="1">
    <location>
        <begin position="5"/>
        <end position="108"/>
    </location>
</feature>
<dbReference type="GO" id="GO:0005835">
    <property type="term" value="C:fatty acid synthase complex"/>
    <property type="evidence" value="ECO:0007669"/>
    <property type="project" value="InterPro"/>
</dbReference>
<dbReference type="InterPro" id="IPR002539">
    <property type="entry name" value="MaoC-like_dom"/>
</dbReference>
<dbReference type="PANTHER" id="PTHR43437">
    <property type="entry name" value="HYDROXYACYL-THIOESTER DEHYDRATASE TYPE 2, MITOCHONDRIAL-RELATED"/>
    <property type="match status" value="1"/>
</dbReference>
<name>A0A9Q3W6B8_9GAMM</name>
<dbReference type="InterPro" id="IPR029069">
    <property type="entry name" value="HotDog_dom_sf"/>
</dbReference>
<keyword evidence="3" id="KW-1185">Reference proteome</keyword>
<dbReference type="GO" id="GO:0019171">
    <property type="term" value="F:(3R)-hydroxyacyl-[acyl-carrier-protein] dehydratase activity"/>
    <property type="evidence" value="ECO:0007669"/>
    <property type="project" value="TreeGrafter"/>
</dbReference>
<dbReference type="Pfam" id="PF01575">
    <property type="entry name" value="MaoC_dehydratas"/>
    <property type="match status" value="1"/>
</dbReference>
<dbReference type="PRINTS" id="PR01483">
    <property type="entry name" value="FASYNTHASE"/>
</dbReference>
<dbReference type="GO" id="GO:0004312">
    <property type="term" value="F:fatty acid synthase activity"/>
    <property type="evidence" value="ECO:0007669"/>
    <property type="project" value="InterPro"/>
</dbReference>
<gene>
    <name evidence="2" type="ORF">LZG35_11830</name>
</gene>